<dbReference type="Proteomes" id="UP000626109">
    <property type="component" value="Unassembled WGS sequence"/>
</dbReference>
<gene>
    <name evidence="3" type="ORF">PGLA2088_LOCUS471</name>
</gene>
<evidence type="ECO:0000313" key="3">
    <source>
        <dbReference type="EMBL" id="CAE8626189.1"/>
    </source>
</evidence>
<feature type="repeat" description="PPR" evidence="2">
    <location>
        <begin position="273"/>
        <end position="307"/>
    </location>
</feature>
<keyword evidence="1" id="KW-0677">Repeat</keyword>
<evidence type="ECO:0008006" key="5">
    <source>
        <dbReference type="Google" id="ProtNLM"/>
    </source>
</evidence>
<dbReference type="Pfam" id="PF01535">
    <property type="entry name" value="PPR"/>
    <property type="match status" value="1"/>
</dbReference>
<dbReference type="Pfam" id="PF13812">
    <property type="entry name" value="PPR_3"/>
    <property type="match status" value="2"/>
</dbReference>
<evidence type="ECO:0000313" key="4">
    <source>
        <dbReference type="Proteomes" id="UP000626109"/>
    </source>
</evidence>
<proteinExistence type="predicted"/>
<dbReference type="InterPro" id="IPR002885">
    <property type="entry name" value="PPR_rpt"/>
</dbReference>
<dbReference type="Gene3D" id="1.25.40.10">
    <property type="entry name" value="Tetratricopeptide repeat domain"/>
    <property type="match status" value="2"/>
</dbReference>
<dbReference type="PANTHER" id="PTHR47447">
    <property type="entry name" value="OS03G0856100 PROTEIN"/>
    <property type="match status" value="1"/>
</dbReference>
<dbReference type="PROSITE" id="PS51375">
    <property type="entry name" value="PPR"/>
    <property type="match status" value="2"/>
</dbReference>
<dbReference type="InterPro" id="IPR011990">
    <property type="entry name" value="TPR-like_helical_dom_sf"/>
</dbReference>
<dbReference type="AlphaFoldDB" id="A0A813GMI2"/>
<evidence type="ECO:0000256" key="2">
    <source>
        <dbReference type="PROSITE-ProRule" id="PRU00708"/>
    </source>
</evidence>
<protein>
    <recommendedName>
        <fullName evidence="5">Pentatricopeptide repeat-containing protein, chloroplastic</fullName>
    </recommendedName>
</protein>
<sequence>MPFPVSRPLPRHQTAVDLPRCIGGSFPKSRFSAPGVASGQAVAQRRVDQSQGQGVSRLRGCRQAELVGQVDLLRGDCSLMSHGGRSSTGSSDPRGKLVEPELLSLRKLGQDADVNDVYKALSPSMEMFKSNPRLVTVLLSSQARESRAEIAEKVLDALRRGRVEVNVFHASAVISACDKGRRWALALSVLGSLLPQRNLRPNAFAYSAAMSACAKGGQWHSALLLLSQMPELKIMPNAVSYNAGISAAEKGGQWQLALCTLRQHMPEVRVAPDKISYNAAISACEKGGRWALALMLLSQMSETKVALPNEISMSAAISACEKAGCWQLALSLLRGMPQMLLTPNVISYSAAISACGKVGQWQIGLR</sequence>
<dbReference type="PANTHER" id="PTHR47447:SF17">
    <property type="entry name" value="OS12G0638900 PROTEIN"/>
    <property type="match status" value="1"/>
</dbReference>
<comment type="caution">
    <text evidence="3">The sequence shown here is derived from an EMBL/GenBank/DDBJ whole genome shotgun (WGS) entry which is preliminary data.</text>
</comment>
<organism evidence="3 4">
    <name type="scientific">Polarella glacialis</name>
    <name type="common">Dinoflagellate</name>
    <dbReference type="NCBI Taxonomy" id="89957"/>
    <lineage>
        <taxon>Eukaryota</taxon>
        <taxon>Sar</taxon>
        <taxon>Alveolata</taxon>
        <taxon>Dinophyceae</taxon>
        <taxon>Suessiales</taxon>
        <taxon>Suessiaceae</taxon>
        <taxon>Polarella</taxon>
    </lineage>
</organism>
<evidence type="ECO:0000256" key="1">
    <source>
        <dbReference type="ARBA" id="ARBA00022737"/>
    </source>
</evidence>
<accession>A0A813GMI2</accession>
<dbReference type="EMBL" id="CAJNNW010000317">
    <property type="protein sequence ID" value="CAE8626189.1"/>
    <property type="molecule type" value="Genomic_DNA"/>
</dbReference>
<dbReference type="NCBIfam" id="TIGR00756">
    <property type="entry name" value="PPR"/>
    <property type="match status" value="2"/>
</dbReference>
<name>A0A813GMI2_POLGL</name>
<reference evidence="3" key="1">
    <citation type="submission" date="2021-02" db="EMBL/GenBank/DDBJ databases">
        <authorList>
            <person name="Dougan E. K."/>
            <person name="Rhodes N."/>
            <person name="Thang M."/>
            <person name="Chan C."/>
        </authorList>
    </citation>
    <scope>NUCLEOTIDE SEQUENCE</scope>
</reference>
<feature type="repeat" description="PPR" evidence="2">
    <location>
        <begin position="202"/>
        <end position="236"/>
    </location>
</feature>